<comment type="caution">
    <text evidence="2">The sequence shown here is derived from an EMBL/GenBank/DDBJ whole genome shotgun (WGS) entry which is preliminary data.</text>
</comment>
<evidence type="ECO:0000313" key="2">
    <source>
        <dbReference type="EMBL" id="KAL0126947.1"/>
    </source>
</evidence>
<evidence type="ECO:0000313" key="3">
    <source>
        <dbReference type="Proteomes" id="UP001430953"/>
    </source>
</evidence>
<keyword evidence="3" id="KW-1185">Reference proteome</keyword>
<gene>
    <name evidence="2" type="ORF">PUN28_005347</name>
</gene>
<protein>
    <submittedName>
        <fullName evidence="2">Uncharacterized protein</fullName>
    </submittedName>
</protein>
<dbReference type="AlphaFoldDB" id="A0AAW2GI98"/>
<feature type="compositionally biased region" description="Polar residues" evidence="1">
    <location>
        <begin position="95"/>
        <end position="105"/>
    </location>
</feature>
<organism evidence="2 3">
    <name type="scientific">Cardiocondyla obscurior</name>
    <dbReference type="NCBI Taxonomy" id="286306"/>
    <lineage>
        <taxon>Eukaryota</taxon>
        <taxon>Metazoa</taxon>
        <taxon>Ecdysozoa</taxon>
        <taxon>Arthropoda</taxon>
        <taxon>Hexapoda</taxon>
        <taxon>Insecta</taxon>
        <taxon>Pterygota</taxon>
        <taxon>Neoptera</taxon>
        <taxon>Endopterygota</taxon>
        <taxon>Hymenoptera</taxon>
        <taxon>Apocrita</taxon>
        <taxon>Aculeata</taxon>
        <taxon>Formicoidea</taxon>
        <taxon>Formicidae</taxon>
        <taxon>Myrmicinae</taxon>
        <taxon>Cardiocondyla</taxon>
    </lineage>
</organism>
<reference evidence="2 3" key="1">
    <citation type="submission" date="2023-03" db="EMBL/GenBank/DDBJ databases">
        <title>High recombination rates correlate with genetic variation in Cardiocondyla obscurior ants.</title>
        <authorList>
            <person name="Errbii M."/>
        </authorList>
    </citation>
    <scope>NUCLEOTIDE SEQUENCE [LARGE SCALE GENOMIC DNA]</scope>
    <source>
        <strain evidence="2">Alpha-2009</strain>
        <tissue evidence="2">Whole body</tissue>
    </source>
</reference>
<proteinExistence type="predicted"/>
<name>A0AAW2GI98_9HYME</name>
<dbReference type="Proteomes" id="UP001430953">
    <property type="component" value="Unassembled WGS sequence"/>
</dbReference>
<sequence length="118" mass="13344">MKRARPRVGIFFFSPQSRNDGEGLPFIQLSLISRPSFPRIDLASRPDREFGGLFWVPLAVRRNGASRRISHPSPCPVPRASEAKPKRTPRVVASVQRTPRSSTRPPSYIRQTRRIPSA</sequence>
<accession>A0AAW2GI98</accession>
<feature type="region of interest" description="Disordered" evidence="1">
    <location>
        <begin position="66"/>
        <end position="118"/>
    </location>
</feature>
<dbReference type="EMBL" id="JADYXP020000004">
    <property type="protein sequence ID" value="KAL0126947.1"/>
    <property type="molecule type" value="Genomic_DNA"/>
</dbReference>
<evidence type="ECO:0000256" key="1">
    <source>
        <dbReference type="SAM" id="MobiDB-lite"/>
    </source>
</evidence>